<evidence type="ECO:0000256" key="7">
    <source>
        <dbReference type="RuleBase" id="RU363032"/>
    </source>
</evidence>
<reference evidence="10" key="4">
    <citation type="submission" date="2020-09" db="EMBL/GenBank/DDBJ databases">
        <authorList>
            <person name="Sun Q."/>
            <person name="Ohkuma M."/>
        </authorList>
    </citation>
    <scope>NUCLEOTIDE SEQUENCE</scope>
    <source>
        <strain evidence="10">JCM 31740</strain>
    </source>
</reference>
<name>A0A348B507_9CREN</name>
<accession>A0A348B507</accession>
<comment type="similarity">
    <text evidence="7">Belongs to the binding-protein-dependent transport system permease family.</text>
</comment>
<dbReference type="EMBL" id="BMQS01000003">
    <property type="protein sequence ID" value="GGT89545.1"/>
    <property type="molecule type" value="Genomic_DNA"/>
</dbReference>
<keyword evidence="4 7" id="KW-0812">Transmembrane</keyword>
<dbReference type="AlphaFoldDB" id="A0A348B507"/>
<dbReference type="CDD" id="cd06261">
    <property type="entry name" value="TM_PBP2"/>
    <property type="match status" value="1"/>
</dbReference>
<protein>
    <submittedName>
        <fullName evidence="9">Peptide ABC transporter permease</fullName>
    </submittedName>
</protein>
<keyword evidence="11" id="KW-1185">Reference proteome</keyword>
<reference evidence="9" key="3">
    <citation type="journal article" date="2019" name="BMC Res. Notes">
        <title>Complete genome sequence of the Sulfodiicoccus acidiphilus strain HS-1T, the first crenarchaeon that lacks polB3, isolated from an acidic hot spring in Ohwaku-dani, Hakone, Japan.</title>
        <authorList>
            <person name="Sakai H.D."/>
            <person name="Kurosawa N."/>
        </authorList>
    </citation>
    <scope>NUCLEOTIDE SEQUENCE</scope>
    <source>
        <strain evidence="9">HS-1</strain>
    </source>
</reference>
<evidence type="ECO:0000256" key="3">
    <source>
        <dbReference type="ARBA" id="ARBA00022475"/>
    </source>
</evidence>
<dbReference type="GO" id="GO:0005886">
    <property type="term" value="C:plasma membrane"/>
    <property type="evidence" value="ECO:0007669"/>
    <property type="project" value="UniProtKB-SubCell"/>
</dbReference>
<sequence>MNLKTVKVYGYKLAIYIVSFFLAVTVNFLLPRLMPGSAISTLLVELEGAQGGFAASGTSSLFIQQEVKQLEVAFGLTPQPWPVQYVHYIEGIFTGNLGVSILFYPTSVAHVIFSSIGWSLGLVFVSSIIAFFLGSWLGAVGATRRRGKADTTLVIAASILAAVPAFVILMYLEMGLSVNVGIFRISFPTNVGMTPKGVYNLVDFYTLPVLGLMLSLLSGFVLGMRNNMLHTLKDNYVFYAEALGFRDKTVRKMVYRNSMLPNVTGFALSLGLAISAALTVEGLLSIPGAGYFFGLALTSKDLPLLQGFFFVIILMLLISIAVVEMVYTAIDPRVRLGGSQ</sequence>
<gene>
    <name evidence="10" type="ORF">GCM10007116_04240</name>
    <name evidence="9" type="ORF">HS1genome_1648</name>
</gene>
<dbReference type="Proteomes" id="UP000616143">
    <property type="component" value="Unassembled WGS sequence"/>
</dbReference>
<dbReference type="Gene3D" id="1.10.3720.10">
    <property type="entry name" value="MetI-like"/>
    <property type="match status" value="1"/>
</dbReference>
<feature type="transmembrane region" description="Helical" evidence="7">
    <location>
        <begin position="304"/>
        <end position="330"/>
    </location>
</feature>
<feature type="transmembrane region" description="Helical" evidence="7">
    <location>
        <begin position="152"/>
        <end position="172"/>
    </location>
</feature>
<reference evidence="10" key="1">
    <citation type="journal article" date="2014" name="Int. J. Syst. Evol. Microbiol.">
        <title>Complete genome sequence of Corynebacterium casei LMG S-19264T (=DSM 44701T), isolated from a smear-ripened cheese.</title>
        <authorList>
            <consortium name="US DOE Joint Genome Institute (JGI-PGF)"/>
            <person name="Walter F."/>
            <person name="Albersmeier A."/>
            <person name="Kalinowski J."/>
            <person name="Ruckert C."/>
        </authorList>
    </citation>
    <scope>NUCLEOTIDE SEQUENCE</scope>
    <source>
        <strain evidence="10">JCM 31740</strain>
    </source>
</reference>
<evidence type="ECO:0000256" key="1">
    <source>
        <dbReference type="ARBA" id="ARBA00004651"/>
    </source>
</evidence>
<feature type="domain" description="ABC transmembrane type-1" evidence="8">
    <location>
        <begin position="116"/>
        <end position="327"/>
    </location>
</feature>
<evidence type="ECO:0000259" key="8">
    <source>
        <dbReference type="PROSITE" id="PS50928"/>
    </source>
</evidence>
<keyword evidence="3" id="KW-1003">Cell membrane</keyword>
<reference evidence="11" key="2">
    <citation type="submission" date="2018-04" db="EMBL/GenBank/DDBJ databases">
        <title>Complete genome sequence of Sulfodiicoccus acidiphilus strain HS-1.</title>
        <authorList>
            <person name="Sakai H.D."/>
            <person name="Kurosawa N."/>
        </authorList>
    </citation>
    <scope>NUCLEOTIDE SEQUENCE [LARGE SCALE GENOMIC DNA]</scope>
    <source>
        <strain evidence="11">HS-1</strain>
    </source>
</reference>
<dbReference type="PROSITE" id="PS50928">
    <property type="entry name" value="ABC_TM1"/>
    <property type="match status" value="1"/>
</dbReference>
<feature type="transmembrane region" description="Helical" evidence="7">
    <location>
        <begin position="204"/>
        <end position="223"/>
    </location>
</feature>
<dbReference type="PANTHER" id="PTHR43163:SF6">
    <property type="entry name" value="DIPEPTIDE TRANSPORT SYSTEM PERMEASE PROTEIN DPPB-RELATED"/>
    <property type="match status" value="1"/>
</dbReference>
<evidence type="ECO:0000256" key="2">
    <source>
        <dbReference type="ARBA" id="ARBA00022448"/>
    </source>
</evidence>
<keyword evidence="5 7" id="KW-1133">Transmembrane helix</keyword>
<evidence type="ECO:0000256" key="5">
    <source>
        <dbReference type="ARBA" id="ARBA00022989"/>
    </source>
</evidence>
<dbReference type="Pfam" id="PF00528">
    <property type="entry name" value="BPD_transp_1"/>
    <property type="match status" value="1"/>
</dbReference>
<dbReference type="GO" id="GO:0055085">
    <property type="term" value="P:transmembrane transport"/>
    <property type="evidence" value="ECO:0007669"/>
    <property type="project" value="InterPro"/>
</dbReference>
<evidence type="ECO:0000313" key="9">
    <source>
        <dbReference type="EMBL" id="BBD73259.1"/>
    </source>
</evidence>
<dbReference type="EMBL" id="AP018553">
    <property type="protein sequence ID" value="BBD73259.1"/>
    <property type="molecule type" value="Genomic_DNA"/>
</dbReference>
<dbReference type="KEGG" id="sacd:HS1genome_1648"/>
<feature type="transmembrane region" description="Helical" evidence="7">
    <location>
        <begin position="260"/>
        <end position="284"/>
    </location>
</feature>
<dbReference type="SUPFAM" id="SSF161098">
    <property type="entry name" value="MetI-like"/>
    <property type="match status" value="1"/>
</dbReference>
<proteinExistence type="inferred from homology"/>
<evidence type="ECO:0000256" key="6">
    <source>
        <dbReference type="ARBA" id="ARBA00023136"/>
    </source>
</evidence>
<comment type="subcellular location">
    <subcellularLocation>
        <location evidence="1 7">Cell membrane</location>
        <topology evidence="1 7">Multi-pass membrane protein</topology>
    </subcellularLocation>
</comment>
<feature type="transmembrane region" description="Helical" evidence="7">
    <location>
        <begin position="13"/>
        <end position="30"/>
    </location>
</feature>
<keyword evidence="2 7" id="KW-0813">Transport</keyword>
<dbReference type="InterPro" id="IPR035906">
    <property type="entry name" value="MetI-like_sf"/>
</dbReference>
<organism evidence="9 11">
    <name type="scientific">Sulfodiicoccus acidiphilus</name>
    <dbReference type="NCBI Taxonomy" id="1670455"/>
    <lineage>
        <taxon>Archaea</taxon>
        <taxon>Thermoproteota</taxon>
        <taxon>Thermoprotei</taxon>
        <taxon>Sulfolobales</taxon>
        <taxon>Sulfolobaceae</taxon>
        <taxon>Sulfodiicoccus</taxon>
    </lineage>
</organism>
<feature type="transmembrane region" description="Helical" evidence="7">
    <location>
        <begin position="116"/>
        <end position="140"/>
    </location>
</feature>
<keyword evidence="6 7" id="KW-0472">Membrane</keyword>
<evidence type="ECO:0000313" key="10">
    <source>
        <dbReference type="EMBL" id="GGT89545.1"/>
    </source>
</evidence>
<dbReference type="InterPro" id="IPR000515">
    <property type="entry name" value="MetI-like"/>
</dbReference>
<evidence type="ECO:0000313" key="11">
    <source>
        <dbReference type="Proteomes" id="UP000276741"/>
    </source>
</evidence>
<dbReference type="PANTHER" id="PTHR43163">
    <property type="entry name" value="DIPEPTIDE TRANSPORT SYSTEM PERMEASE PROTEIN DPPB-RELATED"/>
    <property type="match status" value="1"/>
</dbReference>
<evidence type="ECO:0000256" key="4">
    <source>
        <dbReference type="ARBA" id="ARBA00022692"/>
    </source>
</evidence>
<dbReference type="Proteomes" id="UP000276741">
    <property type="component" value="Chromosome"/>
</dbReference>